<proteinExistence type="predicted"/>
<accession>A0A1G7HTN0</accession>
<keyword evidence="1" id="KW-0812">Transmembrane</keyword>
<keyword evidence="1" id="KW-1133">Transmembrane helix</keyword>
<name>A0A1G7HTN0_9RHOB</name>
<dbReference type="RefSeq" id="WP_089961547.1">
    <property type="nucleotide sequence ID" value="NZ_FNAV01000011.1"/>
</dbReference>
<keyword evidence="3" id="KW-1185">Reference proteome</keyword>
<protein>
    <recommendedName>
        <fullName evidence="4">DNA repair protein</fullName>
    </recommendedName>
</protein>
<sequence length="292" mass="32196">MNTSLRATGQLVQYLMQRIAFLMVLTLGLGLSAYAVAAALGVVPWLVMPLQFGDTAPIEAGMAVQLGITALAFCLMFFLPANSRMMALETSHRRFHMGMRDVARAYSAAHRADREGVFTMPSEFDSVRERIAFLRDHPDLGDLEPSVLEVAAQMSHVSQELAQVYSDRNVARARDFLIARQQEVEDFNIRLEEAKRVANEMHSWHTRLSLEEDVAESQLARLCEVLETILPELTHAPDPAPAHAHAEAQDVSTPLVLRNHAHGSGWVGGPAHAGAGIEDQRIVAMVSRRAAE</sequence>
<dbReference type="OrthoDB" id="7863443at2"/>
<evidence type="ECO:0000313" key="2">
    <source>
        <dbReference type="EMBL" id="SDF03871.1"/>
    </source>
</evidence>
<dbReference type="STRING" id="282683.SAMN04488105_111161"/>
<dbReference type="AlphaFoldDB" id="A0A1G7HTN0"/>
<feature type="transmembrane region" description="Helical" evidence="1">
    <location>
        <begin position="21"/>
        <end position="48"/>
    </location>
</feature>
<dbReference type="EMBL" id="FNAV01000011">
    <property type="protein sequence ID" value="SDF03871.1"/>
    <property type="molecule type" value="Genomic_DNA"/>
</dbReference>
<organism evidence="2 3">
    <name type="scientific">Salipiger thiooxidans</name>
    <dbReference type="NCBI Taxonomy" id="282683"/>
    <lineage>
        <taxon>Bacteria</taxon>
        <taxon>Pseudomonadati</taxon>
        <taxon>Pseudomonadota</taxon>
        <taxon>Alphaproteobacteria</taxon>
        <taxon>Rhodobacterales</taxon>
        <taxon>Roseobacteraceae</taxon>
        <taxon>Salipiger</taxon>
    </lineage>
</organism>
<gene>
    <name evidence="2" type="ORF">SAMN04488105_111161</name>
</gene>
<reference evidence="3" key="1">
    <citation type="submission" date="2016-10" db="EMBL/GenBank/DDBJ databases">
        <authorList>
            <person name="Varghese N."/>
            <person name="Submissions S."/>
        </authorList>
    </citation>
    <scope>NUCLEOTIDE SEQUENCE [LARGE SCALE GENOMIC DNA]</scope>
    <source>
        <strain evidence="3">DSM 10146</strain>
    </source>
</reference>
<evidence type="ECO:0008006" key="4">
    <source>
        <dbReference type="Google" id="ProtNLM"/>
    </source>
</evidence>
<dbReference type="Proteomes" id="UP000198994">
    <property type="component" value="Unassembled WGS sequence"/>
</dbReference>
<evidence type="ECO:0000313" key="3">
    <source>
        <dbReference type="Proteomes" id="UP000198994"/>
    </source>
</evidence>
<evidence type="ECO:0000256" key="1">
    <source>
        <dbReference type="SAM" id="Phobius"/>
    </source>
</evidence>
<keyword evidence="1" id="KW-0472">Membrane</keyword>
<feature type="transmembrane region" description="Helical" evidence="1">
    <location>
        <begin position="60"/>
        <end position="79"/>
    </location>
</feature>